<gene>
    <name evidence="1" type="ORF">J2Z64_001321</name>
</gene>
<evidence type="ECO:0000313" key="1">
    <source>
        <dbReference type="EMBL" id="MBP2077090.1"/>
    </source>
</evidence>
<proteinExistence type="predicted"/>
<evidence type="ECO:0000313" key="2">
    <source>
        <dbReference type="Proteomes" id="UP001138793"/>
    </source>
</evidence>
<sequence length="46" mass="5164">MNIMDIHQSMVGRKITPLDSVNETLRKIKAKDSEYNAGLRTSISNS</sequence>
<keyword evidence="2" id="KW-1185">Reference proteome</keyword>
<dbReference type="AlphaFoldDB" id="A0A9X0YTM5"/>
<dbReference type="RefSeq" id="WP_187773793.1">
    <property type="nucleotide sequence ID" value="NZ_JAGGMB010000003.1"/>
</dbReference>
<dbReference type="Proteomes" id="UP001138793">
    <property type="component" value="Unassembled WGS sequence"/>
</dbReference>
<organism evidence="1 2">
    <name type="scientific">Oceanobacillus polygoni</name>
    <dbReference type="NCBI Taxonomy" id="1235259"/>
    <lineage>
        <taxon>Bacteria</taxon>
        <taxon>Bacillati</taxon>
        <taxon>Bacillota</taxon>
        <taxon>Bacilli</taxon>
        <taxon>Bacillales</taxon>
        <taxon>Bacillaceae</taxon>
        <taxon>Oceanobacillus</taxon>
    </lineage>
</organism>
<accession>A0A9X0YTM5</accession>
<name>A0A9X0YTM5_9BACI</name>
<protein>
    <submittedName>
        <fullName evidence="1">Asp-tRNA(Asn)/Glu-tRNA(Gln) amidotransferase A subunit family amidase</fullName>
    </submittedName>
</protein>
<reference evidence="1" key="1">
    <citation type="submission" date="2021-03" db="EMBL/GenBank/DDBJ databases">
        <title>Genomic Encyclopedia of Type Strains, Phase IV (KMG-IV): sequencing the most valuable type-strain genomes for metagenomic binning, comparative biology and taxonomic classification.</title>
        <authorList>
            <person name="Goeker M."/>
        </authorList>
    </citation>
    <scope>NUCLEOTIDE SEQUENCE</scope>
    <source>
        <strain evidence="1">DSM 107338</strain>
    </source>
</reference>
<comment type="caution">
    <text evidence="1">The sequence shown here is derived from an EMBL/GenBank/DDBJ whole genome shotgun (WGS) entry which is preliminary data.</text>
</comment>
<dbReference type="EMBL" id="JAGGMB010000003">
    <property type="protein sequence ID" value="MBP2077090.1"/>
    <property type="molecule type" value="Genomic_DNA"/>
</dbReference>